<name>A0ABD0LAS0_9CAEN</name>
<keyword evidence="3" id="KW-1185">Reference proteome</keyword>
<feature type="region of interest" description="Disordered" evidence="1">
    <location>
        <begin position="18"/>
        <end position="63"/>
    </location>
</feature>
<protein>
    <submittedName>
        <fullName evidence="2">Uncharacterized protein</fullName>
    </submittedName>
</protein>
<evidence type="ECO:0000256" key="1">
    <source>
        <dbReference type="SAM" id="MobiDB-lite"/>
    </source>
</evidence>
<evidence type="ECO:0000313" key="2">
    <source>
        <dbReference type="EMBL" id="KAK7496440.1"/>
    </source>
</evidence>
<sequence length="109" mass="11825">MIRGAAGEDEIYIYPKITRKESQKSTTPEALDTTAQGRQSGVLQTTPTCRQPSHTTATSAHSPDVMLRCAPLTLRNGLLSGPMQQATGHTEVVHIIQRTTAKPCSHQTE</sequence>
<comment type="caution">
    <text evidence="2">The sequence shown here is derived from an EMBL/GenBank/DDBJ whole genome shotgun (WGS) entry which is preliminary data.</text>
</comment>
<evidence type="ECO:0000313" key="3">
    <source>
        <dbReference type="Proteomes" id="UP001519460"/>
    </source>
</evidence>
<proteinExistence type="predicted"/>
<dbReference type="Proteomes" id="UP001519460">
    <property type="component" value="Unassembled WGS sequence"/>
</dbReference>
<dbReference type="AlphaFoldDB" id="A0ABD0LAS0"/>
<organism evidence="2 3">
    <name type="scientific">Batillaria attramentaria</name>
    <dbReference type="NCBI Taxonomy" id="370345"/>
    <lineage>
        <taxon>Eukaryota</taxon>
        <taxon>Metazoa</taxon>
        <taxon>Spiralia</taxon>
        <taxon>Lophotrochozoa</taxon>
        <taxon>Mollusca</taxon>
        <taxon>Gastropoda</taxon>
        <taxon>Caenogastropoda</taxon>
        <taxon>Sorbeoconcha</taxon>
        <taxon>Cerithioidea</taxon>
        <taxon>Batillariidae</taxon>
        <taxon>Batillaria</taxon>
    </lineage>
</organism>
<gene>
    <name evidence="2" type="ORF">BaRGS_00012362</name>
</gene>
<accession>A0ABD0LAS0</accession>
<dbReference type="EMBL" id="JACVVK020000067">
    <property type="protein sequence ID" value="KAK7496440.1"/>
    <property type="molecule type" value="Genomic_DNA"/>
</dbReference>
<reference evidence="2 3" key="1">
    <citation type="journal article" date="2023" name="Sci. Data">
        <title>Genome assembly of the Korean intertidal mud-creeper Batillaria attramentaria.</title>
        <authorList>
            <person name="Patra A.K."/>
            <person name="Ho P.T."/>
            <person name="Jun S."/>
            <person name="Lee S.J."/>
            <person name="Kim Y."/>
            <person name="Won Y.J."/>
        </authorList>
    </citation>
    <scope>NUCLEOTIDE SEQUENCE [LARGE SCALE GENOMIC DNA]</scope>
    <source>
        <strain evidence="2">Wonlab-2016</strain>
    </source>
</reference>
<feature type="compositionally biased region" description="Polar residues" evidence="1">
    <location>
        <begin position="24"/>
        <end position="61"/>
    </location>
</feature>